<evidence type="ECO:0000313" key="2">
    <source>
        <dbReference type="EMBL" id="ASB42646.1"/>
    </source>
</evidence>
<sequence length="178" mass="17763">MLAEEKVRKKAGFAALSGLLAALALTLSLLEGMLPPLPGMPPGAKLGLSNVVMMYAAGTLGLPFAMALAVIKGGFALLTRGVTAGAMSLSGGILSTLCAWVLLKRTRASLSLTGVCGALAHNSGQLLTAFALMGQAVAAYAPVLMAASVITGLLTGAVLRASLPLLEKAGGFLTGGKK</sequence>
<keyword evidence="1" id="KW-0472">Membrane</keyword>
<gene>
    <name evidence="2" type="ORF">ADH66_00765</name>
</gene>
<feature type="transmembrane region" description="Helical" evidence="1">
    <location>
        <begin position="83"/>
        <end position="103"/>
    </location>
</feature>
<accession>A0ABN5ACZ9</accession>
<organism evidence="2 3">
    <name type="scientific">Acutalibacter muris</name>
    <dbReference type="NCBI Taxonomy" id="1796620"/>
    <lineage>
        <taxon>Bacteria</taxon>
        <taxon>Bacillati</taxon>
        <taxon>Bacillota</taxon>
        <taxon>Clostridia</taxon>
        <taxon>Eubacteriales</taxon>
        <taxon>Acutalibacteraceae</taxon>
        <taxon>Acutalibacter</taxon>
    </lineage>
</organism>
<dbReference type="Gene3D" id="1.10.1760.20">
    <property type="match status" value="1"/>
</dbReference>
<feature type="transmembrane region" description="Helical" evidence="1">
    <location>
        <begin position="52"/>
        <end position="71"/>
    </location>
</feature>
<reference evidence="3" key="1">
    <citation type="submission" date="2017-05" db="EMBL/GenBank/DDBJ databases">
        <title>Improved OligoMM genomes.</title>
        <authorList>
            <person name="Garzetti D."/>
        </authorList>
    </citation>
    <scope>NUCLEOTIDE SEQUENCE [LARGE SCALE GENOMIC DNA]</scope>
    <source>
        <strain evidence="3">KB18</strain>
    </source>
</reference>
<name>A0ABN5ACZ9_9FIRM</name>
<evidence type="ECO:0008006" key="4">
    <source>
        <dbReference type="Google" id="ProtNLM"/>
    </source>
</evidence>
<dbReference type="EMBL" id="CP021422">
    <property type="protein sequence ID" value="ASB42646.1"/>
    <property type="molecule type" value="Genomic_DNA"/>
</dbReference>
<feature type="transmembrane region" description="Helical" evidence="1">
    <location>
        <begin position="137"/>
        <end position="159"/>
    </location>
</feature>
<keyword evidence="1" id="KW-1133">Transmembrane helix</keyword>
<keyword evidence="1" id="KW-0812">Transmembrane</keyword>
<proteinExistence type="predicted"/>
<evidence type="ECO:0000313" key="3">
    <source>
        <dbReference type="Proteomes" id="UP000196710"/>
    </source>
</evidence>
<dbReference type="InterPro" id="IPR010898">
    <property type="entry name" value="Hpre_diP_synth_I"/>
</dbReference>
<dbReference type="Proteomes" id="UP000196710">
    <property type="component" value="Chromosome"/>
</dbReference>
<keyword evidence="3" id="KW-1185">Reference proteome</keyword>
<dbReference type="Pfam" id="PF07456">
    <property type="entry name" value="Hpre_diP_synt_I"/>
    <property type="match status" value="1"/>
</dbReference>
<evidence type="ECO:0000256" key="1">
    <source>
        <dbReference type="SAM" id="Phobius"/>
    </source>
</evidence>
<protein>
    <recommendedName>
        <fullName evidence="4">Heptaprenyl diphosphate synthase</fullName>
    </recommendedName>
</protein>